<accession>A0A835QYN8</accession>
<name>A0A835QYN8_VANPL</name>
<evidence type="ECO:0000313" key="2">
    <source>
        <dbReference type="Proteomes" id="UP000639772"/>
    </source>
</evidence>
<protein>
    <submittedName>
        <fullName evidence="1">Uncharacterized protein</fullName>
    </submittedName>
</protein>
<dbReference type="Proteomes" id="UP000639772">
    <property type="component" value="Unassembled WGS sequence"/>
</dbReference>
<sequence>MSRHVRLVMWWGGCHWAVEKRMKELGTTVARSLPADRSWWKAPGPRYMGCLRGGIRSNSQGTGKGTFYSILGGIMFHHFEVFKLTFSVNPPAFLYFHYSLDCHN</sequence>
<gene>
    <name evidence="1" type="ORF">HPP92_010279</name>
</gene>
<dbReference type="EMBL" id="JADCNM010000005">
    <property type="protein sequence ID" value="KAG0482195.1"/>
    <property type="molecule type" value="Genomic_DNA"/>
</dbReference>
<dbReference type="AlphaFoldDB" id="A0A835QYN8"/>
<reference evidence="1 2" key="1">
    <citation type="journal article" date="2020" name="Nat. Food">
        <title>A phased Vanilla planifolia genome enables genetic improvement of flavour and production.</title>
        <authorList>
            <person name="Hasing T."/>
            <person name="Tang H."/>
            <person name="Brym M."/>
            <person name="Khazi F."/>
            <person name="Huang T."/>
            <person name="Chambers A.H."/>
        </authorList>
    </citation>
    <scope>NUCLEOTIDE SEQUENCE [LARGE SCALE GENOMIC DNA]</scope>
    <source>
        <tissue evidence="1">Leaf</tissue>
    </source>
</reference>
<comment type="caution">
    <text evidence="1">The sequence shown here is derived from an EMBL/GenBank/DDBJ whole genome shotgun (WGS) entry which is preliminary data.</text>
</comment>
<proteinExistence type="predicted"/>
<evidence type="ECO:0000313" key="1">
    <source>
        <dbReference type="EMBL" id="KAG0482195.1"/>
    </source>
</evidence>
<organism evidence="1 2">
    <name type="scientific">Vanilla planifolia</name>
    <name type="common">Vanilla</name>
    <dbReference type="NCBI Taxonomy" id="51239"/>
    <lineage>
        <taxon>Eukaryota</taxon>
        <taxon>Viridiplantae</taxon>
        <taxon>Streptophyta</taxon>
        <taxon>Embryophyta</taxon>
        <taxon>Tracheophyta</taxon>
        <taxon>Spermatophyta</taxon>
        <taxon>Magnoliopsida</taxon>
        <taxon>Liliopsida</taxon>
        <taxon>Asparagales</taxon>
        <taxon>Orchidaceae</taxon>
        <taxon>Vanilloideae</taxon>
        <taxon>Vanilleae</taxon>
        <taxon>Vanilla</taxon>
    </lineage>
</organism>